<evidence type="ECO:0000313" key="2">
    <source>
        <dbReference type="Proteomes" id="UP001500751"/>
    </source>
</evidence>
<protein>
    <recommendedName>
        <fullName evidence="3">Site-specific recombinase XerD</fullName>
    </recommendedName>
</protein>
<sequence>MARARPRRPEASAEAVQAIVDSVARVDPAVDRHGLARLVVEMVPYPRWQHKLADQLEDRPDLLTGAGAHGSKTVVSFIEALRERGVAGIIAPACPFCDRVLRLPRGRDGLRCCMSCWNEAHAKPCARCGEVRAMSRRTDDGESLCERCAKVEPSLHEECHGCGRLALPARREGDVVLCHNCCHPPTTTCASCGRVKPCTQADTDSPRCKNCSDKLRAEPCSRCGQRRVVHRRTADGEPLCKACGSTDTCAGCQRVVPLRIRTDTGGLCQTCYKHGVVAHRACARCGVLGSQHRLGLCTACAWPDAIRKLLTGPDGTVRPDIEPVLAALIATDAAAGLNFVARLRHQNALAELAEASGPVTHQVLDKLSSATAANRLRAALVEAGVLPARDEWLISLETSIEARIKRVTDPEHRRILQSFATWHHLRRLRTIAGRRPLTQDQVHYAVNAVTAAASLLNWLTDRGQTLLTCTQHDIDDWLPNDQFSRSRGFVTWAVQRRHATAIEIPRFANAPVRNVLPEHDQRWDLARRLLNDESILVADRVAGLLVLLYAQRVVRITQLTTKHVAVTDIGVELRLGEEPILLPTALGDLLVRLVEDRCGAPATAPDDAVWLYPGTRLGRSIARSDMTTRLLELGVSPTLGRNTALMEMAAEMPAAVITRMLGISLDRATRWTQDAGNTRPSYAAEVARRAARR</sequence>
<keyword evidence="2" id="KW-1185">Reference proteome</keyword>
<comment type="caution">
    <text evidence="1">The sequence shown here is derived from an EMBL/GenBank/DDBJ whole genome shotgun (WGS) entry which is preliminary data.</text>
</comment>
<proteinExistence type="predicted"/>
<organism evidence="1 2">
    <name type="scientific">Catenulispora yoronensis</name>
    <dbReference type="NCBI Taxonomy" id="450799"/>
    <lineage>
        <taxon>Bacteria</taxon>
        <taxon>Bacillati</taxon>
        <taxon>Actinomycetota</taxon>
        <taxon>Actinomycetes</taxon>
        <taxon>Catenulisporales</taxon>
        <taxon>Catenulisporaceae</taxon>
        <taxon>Catenulispora</taxon>
    </lineage>
</organism>
<dbReference type="RefSeq" id="WP_344668939.1">
    <property type="nucleotide sequence ID" value="NZ_BAAAQN010000041.1"/>
</dbReference>
<gene>
    <name evidence="1" type="ORF">GCM10009839_59050</name>
</gene>
<dbReference type="EMBL" id="BAAAQN010000041">
    <property type="protein sequence ID" value="GAA2046669.1"/>
    <property type="molecule type" value="Genomic_DNA"/>
</dbReference>
<accession>A0ABN2UZ88</accession>
<dbReference type="Proteomes" id="UP001500751">
    <property type="component" value="Unassembled WGS sequence"/>
</dbReference>
<name>A0ABN2UZ88_9ACTN</name>
<evidence type="ECO:0008006" key="3">
    <source>
        <dbReference type="Google" id="ProtNLM"/>
    </source>
</evidence>
<evidence type="ECO:0000313" key="1">
    <source>
        <dbReference type="EMBL" id="GAA2046669.1"/>
    </source>
</evidence>
<reference evidence="1 2" key="1">
    <citation type="journal article" date="2019" name="Int. J. Syst. Evol. Microbiol.">
        <title>The Global Catalogue of Microorganisms (GCM) 10K type strain sequencing project: providing services to taxonomists for standard genome sequencing and annotation.</title>
        <authorList>
            <consortium name="The Broad Institute Genomics Platform"/>
            <consortium name="The Broad Institute Genome Sequencing Center for Infectious Disease"/>
            <person name="Wu L."/>
            <person name="Ma J."/>
        </authorList>
    </citation>
    <scope>NUCLEOTIDE SEQUENCE [LARGE SCALE GENOMIC DNA]</scope>
    <source>
        <strain evidence="1 2">JCM 16014</strain>
    </source>
</reference>